<proteinExistence type="predicted"/>
<dbReference type="AlphaFoldDB" id="A0A6N2CFL0"/>
<protein>
    <submittedName>
        <fullName evidence="2">Uncharacterized protein</fullName>
    </submittedName>
</protein>
<comment type="caution">
    <text evidence="2">The sequence shown here is derived from an EMBL/GenBank/DDBJ whole genome shotgun (WGS) entry which is preliminary data.</text>
</comment>
<reference evidence="2" key="1">
    <citation type="submission" date="2019-05" db="EMBL/GenBank/DDBJ databases">
        <title>The de novo reference genome and transcriptome assemblies of the wild tomato species Solanum chilense.</title>
        <authorList>
            <person name="Stam R."/>
            <person name="Nosenko T."/>
            <person name="Hoerger A.C."/>
            <person name="Stephan W."/>
            <person name="Seidel M.A."/>
            <person name="Kuhn J.M.M."/>
            <person name="Haberer G."/>
            <person name="Tellier A."/>
        </authorList>
    </citation>
    <scope>NUCLEOTIDE SEQUENCE</scope>
    <source>
        <tissue evidence="2">Mature leaves</tissue>
    </source>
</reference>
<evidence type="ECO:0000256" key="1">
    <source>
        <dbReference type="SAM" id="MobiDB-lite"/>
    </source>
</evidence>
<name>A0A6N2CFL0_SOLCI</name>
<organism evidence="2">
    <name type="scientific">Solanum chilense</name>
    <name type="common">Tomato</name>
    <name type="synonym">Lycopersicon chilense</name>
    <dbReference type="NCBI Taxonomy" id="4083"/>
    <lineage>
        <taxon>Eukaryota</taxon>
        <taxon>Viridiplantae</taxon>
        <taxon>Streptophyta</taxon>
        <taxon>Embryophyta</taxon>
        <taxon>Tracheophyta</taxon>
        <taxon>Spermatophyta</taxon>
        <taxon>Magnoliopsida</taxon>
        <taxon>eudicotyledons</taxon>
        <taxon>Gunneridae</taxon>
        <taxon>Pentapetalae</taxon>
        <taxon>asterids</taxon>
        <taxon>lamiids</taxon>
        <taxon>Solanales</taxon>
        <taxon>Solanaceae</taxon>
        <taxon>Solanoideae</taxon>
        <taxon>Solaneae</taxon>
        <taxon>Solanum</taxon>
        <taxon>Solanum subgen. Lycopersicon</taxon>
    </lineage>
</organism>
<dbReference type="EMBL" id="RXGB01000024">
    <property type="protein sequence ID" value="TMX05689.1"/>
    <property type="molecule type" value="Genomic_DNA"/>
</dbReference>
<feature type="region of interest" description="Disordered" evidence="1">
    <location>
        <begin position="61"/>
        <end position="92"/>
    </location>
</feature>
<feature type="compositionally biased region" description="Polar residues" evidence="1">
    <location>
        <begin position="71"/>
        <end position="82"/>
    </location>
</feature>
<evidence type="ECO:0000313" key="2">
    <source>
        <dbReference type="EMBL" id="TMX05689.1"/>
    </source>
</evidence>
<gene>
    <name evidence="2" type="ORF">EJD97_009135</name>
</gene>
<accession>A0A6N2CFL0</accession>
<sequence length="92" mass="10322">MDIHSKMPEREIVIALPAANTSLSILAFPKENETSMLHEKHQAVDIVSSISIEISSYESEKRPALGPFSPPNIQHQAQNQEPYSKKPHVQTF</sequence>